<sequence>MTNDIEKLEKELKKLKEKDKKTKKEYSKIIVSLIIIINILFTIAIMILFLKQGSEPTSLIVAWFSFTTVELWNLAKIKQHKINKEI</sequence>
<organism evidence="2 3">
    <name type="scientific">Peptoanaerobacter stomatis</name>
    <dbReference type="NCBI Taxonomy" id="796937"/>
    <lineage>
        <taxon>Bacteria</taxon>
        <taxon>Bacillati</taxon>
        <taxon>Bacillota</taxon>
        <taxon>Clostridia</taxon>
        <taxon>Peptostreptococcales</taxon>
        <taxon>Filifactoraceae</taxon>
        <taxon>Peptoanaerobacter</taxon>
    </lineage>
</organism>
<keyword evidence="1" id="KW-1133">Transmembrane helix</keyword>
<dbReference type="Proteomes" id="UP000005244">
    <property type="component" value="Unassembled WGS sequence"/>
</dbReference>
<feature type="transmembrane region" description="Helical" evidence="1">
    <location>
        <begin position="29"/>
        <end position="50"/>
    </location>
</feature>
<keyword evidence="1" id="KW-0812">Transmembrane</keyword>
<gene>
    <name evidence="2" type="ORF">HMPREF1143_0478</name>
</gene>
<name>J6HK22_9FIRM</name>
<dbReference type="AlphaFoldDB" id="J6HK22"/>
<dbReference type="RefSeq" id="WP_009530857.1">
    <property type="nucleotide sequence ID" value="NZ_ALNK01000017.1"/>
</dbReference>
<evidence type="ECO:0008006" key="4">
    <source>
        <dbReference type="Google" id="ProtNLM"/>
    </source>
</evidence>
<keyword evidence="3" id="KW-1185">Reference proteome</keyword>
<protein>
    <recommendedName>
        <fullName evidence="4">2TM domain-containing protein</fullName>
    </recommendedName>
</protein>
<evidence type="ECO:0000256" key="1">
    <source>
        <dbReference type="SAM" id="Phobius"/>
    </source>
</evidence>
<dbReference type="EMBL" id="ALNK01000017">
    <property type="protein sequence ID" value="EJU22963.1"/>
    <property type="molecule type" value="Genomic_DNA"/>
</dbReference>
<evidence type="ECO:0000313" key="3">
    <source>
        <dbReference type="Proteomes" id="UP000005244"/>
    </source>
</evidence>
<keyword evidence="1" id="KW-0472">Membrane</keyword>
<reference evidence="2 3" key="1">
    <citation type="submission" date="2012-07" db="EMBL/GenBank/DDBJ databases">
        <authorList>
            <person name="Durkin A.S."/>
            <person name="McCorrison J."/>
            <person name="Torralba M."/>
            <person name="Gillis M."/>
            <person name="Methe B."/>
            <person name="Sutton G."/>
            <person name="Nelson K.E."/>
        </authorList>
    </citation>
    <scope>NUCLEOTIDE SEQUENCE [LARGE SCALE GENOMIC DNA]</scope>
    <source>
        <strain evidence="2 3">OBRC8</strain>
    </source>
</reference>
<evidence type="ECO:0000313" key="2">
    <source>
        <dbReference type="EMBL" id="EJU22963.1"/>
    </source>
</evidence>
<accession>J6HK22</accession>
<proteinExistence type="predicted"/>
<comment type="caution">
    <text evidence="2">The sequence shown here is derived from an EMBL/GenBank/DDBJ whole genome shotgun (WGS) entry which is preliminary data.</text>
</comment>
<feature type="transmembrane region" description="Helical" evidence="1">
    <location>
        <begin position="56"/>
        <end position="75"/>
    </location>
</feature>